<dbReference type="AlphaFoldDB" id="A0A2N9M582"/>
<feature type="transmembrane region" description="Helical" evidence="1">
    <location>
        <begin position="856"/>
        <end position="878"/>
    </location>
</feature>
<evidence type="ECO:0000259" key="2">
    <source>
        <dbReference type="Pfam" id="PF16640"/>
    </source>
</evidence>
<dbReference type="InterPro" id="IPR032109">
    <property type="entry name" value="Big_3_5"/>
</dbReference>
<feature type="transmembrane region" description="Helical" evidence="1">
    <location>
        <begin position="826"/>
        <end position="844"/>
    </location>
</feature>
<dbReference type="CDD" id="cd03143">
    <property type="entry name" value="A4_beta-galactosidase_middle_domain"/>
    <property type="match status" value="1"/>
</dbReference>
<keyword evidence="1" id="KW-0812">Transmembrane</keyword>
<dbReference type="EMBL" id="OKRB01000141">
    <property type="protein sequence ID" value="SPE30618.1"/>
    <property type="molecule type" value="Genomic_DNA"/>
</dbReference>
<organism evidence="3 4">
    <name type="scientific">Candidatus Sulfuritelmatomonas gaucii</name>
    <dbReference type="NCBI Taxonomy" id="2043161"/>
    <lineage>
        <taxon>Bacteria</taxon>
        <taxon>Pseudomonadati</taxon>
        <taxon>Acidobacteriota</taxon>
        <taxon>Terriglobia</taxon>
        <taxon>Terriglobales</taxon>
        <taxon>Acidobacteriaceae</taxon>
        <taxon>Candidatus Sulfuritelmatomonas</taxon>
    </lineage>
</organism>
<dbReference type="OrthoDB" id="5518333at2"/>
<protein>
    <recommendedName>
        <fullName evidence="2">Bacterial Ig-like domain-containing protein</fullName>
    </recommendedName>
</protein>
<evidence type="ECO:0000313" key="4">
    <source>
        <dbReference type="Proteomes" id="UP000239735"/>
    </source>
</evidence>
<evidence type="ECO:0000313" key="3">
    <source>
        <dbReference type="EMBL" id="SPE30618.1"/>
    </source>
</evidence>
<name>A0A2N9M582_9BACT</name>
<sequence>MVARSCLVPSHFLSTTRRMARCRSAIAGLIWLGSAACGIAFAQTPAMTTISGTVYDPRTTNALPLPNVLVYASTTPVSPPPSGVQCLTYANQTPTGANVISFTYSAGDGTFALQNIPENASYTVVIEAGKWQRQFSETVAAGPLAGLILNMPANHTQGNIPRIAVATGSIDGAECVLRDMGISDSEFTDDNGTVNPGGYIHLYQGSSSPGARISASTPTETAVMGGTSTTPLNAYDVVMFPCQGNPSNQATPTGATNLLNFAEAGGRIFATHYSFAWLEPVAPYNAQFGSVANWSSEVSLNSGVGTVLTNFSDGAILAQWLQNAGSTVAGTPNQIDIANLRTDVSSVIPPTQSWVTLNSGSYAGQTGNPVMQMTFNVPVGAAAASQCGRVMYNDYHVISPAGGTVYPTECPSYNNASYKMSAQEEMLEYALFDLSAFVQPVVVPTINATFNPSPLVVKSGDTADQLTVNVINTSTTTETDSSAILTFTLPSQLTVTAMSDPTGGWICTVGTLSCSRNSSLPANATDSVVLTINVASYTTLASYTGTITATVSSVTFSTNPSFNENVIFQQAPQINWATPAPIVYGTALGAAQLDASSPVAGSFTYSPAAGTVLTVGPQTLTATFTPTDTTDYTTATATVTLNVIPATPVVTLTSSANPVFMTYAVSFTASLPSYASTQTGTMTFYDGSTQIGTATLSGGSATFMTTALSAGMHAITAAYSGDTNYGPGTSSAVPETIQDFTLTFAGGGSGTATAPAGGQAVYTLAITPMNGATLPASVGLAVVGAPLGATASFTPSTVSASSGATNVTLEVKLPGNAALERPRSPFGGGALPVALGLVLLPFVGRLLRGRAKLARLVVLAVIGAAIALGFTACGSAKFSPQNLSFTVKAASGSLTHSVTAQLTVK</sequence>
<dbReference type="Proteomes" id="UP000239735">
    <property type="component" value="Unassembled WGS sequence"/>
</dbReference>
<evidence type="ECO:0000256" key="1">
    <source>
        <dbReference type="SAM" id="Phobius"/>
    </source>
</evidence>
<dbReference type="Pfam" id="PF16640">
    <property type="entry name" value="Big_3_5"/>
    <property type="match status" value="1"/>
</dbReference>
<dbReference type="Gene3D" id="2.60.40.10">
    <property type="entry name" value="Immunoglobulins"/>
    <property type="match status" value="1"/>
</dbReference>
<reference evidence="4" key="1">
    <citation type="submission" date="2018-02" db="EMBL/GenBank/DDBJ databases">
        <authorList>
            <person name="Hausmann B."/>
        </authorList>
    </citation>
    <scope>NUCLEOTIDE SEQUENCE [LARGE SCALE GENOMIC DNA]</scope>
    <source>
        <strain evidence="4">Peat soil MAG SbA5</strain>
    </source>
</reference>
<keyword evidence="1" id="KW-1133">Transmembrane helix</keyword>
<feature type="domain" description="Bacterial Ig-like" evidence="2">
    <location>
        <begin position="652"/>
        <end position="737"/>
    </location>
</feature>
<proteinExistence type="predicted"/>
<accession>A0A2N9M582</accession>
<keyword evidence="1" id="KW-0472">Membrane</keyword>
<dbReference type="InterPro" id="IPR013783">
    <property type="entry name" value="Ig-like_fold"/>
</dbReference>
<gene>
    <name evidence="3" type="ORF">SBA5_80003</name>
</gene>